<dbReference type="PANTHER" id="PTHR43386">
    <property type="entry name" value="OLIGOPEPTIDE TRANSPORT SYSTEM PERMEASE PROTEIN APPC"/>
    <property type="match status" value="1"/>
</dbReference>
<feature type="transmembrane region" description="Helical" evidence="7">
    <location>
        <begin position="203"/>
        <end position="224"/>
    </location>
</feature>
<dbReference type="PROSITE" id="PS50928">
    <property type="entry name" value="ABC_TM1"/>
    <property type="match status" value="1"/>
</dbReference>
<dbReference type="InterPro" id="IPR000515">
    <property type="entry name" value="MetI-like"/>
</dbReference>
<comment type="subcellular location">
    <subcellularLocation>
        <location evidence="1 7">Cell membrane</location>
        <topology evidence="1 7">Multi-pass membrane protein</topology>
    </subcellularLocation>
</comment>
<keyword evidence="2 7" id="KW-0813">Transport</keyword>
<dbReference type="Pfam" id="PF12911">
    <property type="entry name" value="OppC_N"/>
    <property type="match status" value="1"/>
</dbReference>
<feature type="transmembrane region" description="Helical" evidence="7">
    <location>
        <begin position="30"/>
        <end position="50"/>
    </location>
</feature>
<organism evidence="9 10">
    <name type="scientific">Sulfobacillus harzensis</name>
    <dbReference type="NCBI Taxonomy" id="2729629"/>
    <lineage>
        <taxon>Bacteria</taxon>
        <taxon>Bacillati</taxon>
        <taxon>Bacillota</taxon>
        <taxon>Clostridia</taxon>
        <taxon>Eubacteriales</taxon>
        <taxon>Clostridiales Family XVII. Incertae Sedis</taxon>
        <taxon>Sulfobacillus</taxon>
    </lineage>
</organism>
<dbReference type="InterPro" id="IPR035906">
    <property type="entry name" value="MetI-like_sf"/>
</dbReference>
<evidence type="ECO:0000313" key="9">
    <source>
        <dbReference type="EMBL" id="NMP22266.1"/>
    </source>
</evidence>
<comment type="caution">
    <text evidence="9">The sequence shown here is derived from an EMBL/GenBank/DDBJ whole genome shotgun (WGS) entry which is preliminary data.</text>
</comment>
<feature type="transmembrane region" description="Helical" evidence="7">
    <location>
        <begin position="93"/>
        <end position="115"/>
    </location>
</feature>
<dbReference type="Pfam" id="PF00528">
    <property type="entry name" value="BPD_transp_1"/>
    <property type="match status" value="1"/>
</dbReference>
<dbReference type="CDD" id="cd06261">
    <property type="entry name" value="TM_PBP2"/>
    <property type="match status" value="1"/>
</dbReference>
<dbReference type="EMBL" id="JABBVZ010000019">
    <property type="protein sequence ID" value="NMP22266.1"/>
    <property type="molecule type" value="Genomic_DNA"/>
</dbReference>
<dbReference type="InterPro" id="IPR050366">
    <property type="entry name" value="BP-dependent_transpt_permease"/>
</dbReference>
<dbReference type="PANTHER" id="PTHR43386:SF1">
    <property type="entry name" value="D,D-DIPEPTIDE TRANSPORT SYSTEM PERMEASE PROTEIN DDPC-RELATED"/>
    <property type="match status" value="1"/>
</dbReference>
<feature type="transmembrane region" description="Helical" evidence="7">
    <location>
        <begin position="127"/>
        <end position="148"/>
    </location>
</feature>
<feature type="domain" description="ABC transmembrane type-1" evidence="8">
    <location>
        <begin position="93"/>
        <end position="281"/>
    </location>
</feature>
<dbReference type="GO" id="GO:0005886">
    <property type="term" value="C:plasma membrane"/>
    <property type="evidence" value="ECO:0007669"/>
    <property type="project" value="UniProtKB-SubCell"/>
</dbReference>
<dbReference type="InterPro" id="IPR025966">
    <property type="entry name" value="OppC_N"/>
</dbReference>
<evidence type="ECO:0000259" key="8">
    <source>
        <dbReference type="PROSITE" id="PS50928"/>
    </source>
</evidence>
<sequence length="317" mass="34050">MITTPTATTPNTVPGGRMKRFRQFLSDPKAAVGIGIVVLFVLIAIFAPVLTHVSPTDQNFTPSQPPSLHHLFGTTDQGQDVFSQFVWGTRASLVTGALAGGFATILAMLIGMLSGYIGGWVDEALQLLVNVFLVIPGLPLMIVLAAYITLGGNLPIIIVVAVTGWAWGARVLRSQVLAMRSLQFVEAADMAGQSKFRIVFQEILPNMTSLVFANFLFTVVYAILSAASLEFLGLGNLNQVSWGSMLYWSNNDGAILTGSWWWFVPPGLAIAILGAGLALLNYSIDESTNPRLRAFRVGRLVKKQGKNLQTGGKGVSL</sequence>
<evidence type="ECO:0000313" key="10">
    <source>
        <dbReference type="Proteomes" id="UP000533476"/>
    </source>
</evidence>
<keyword evidence="5 7" id="KW-1133">Transmembrane helix</keyword>
<reference evidence="9 10" key="1">
    <citation type="submission" date="2020-04" db="EMBL/GenBank/DDBJ databases">
        <authorList>
            <person name="Zhang R."/>
            <person name="Schippers A."/>
        </authorList>
    </citation>
    <scope>NUCLEOTIDE SEQUENCE [LARGE SCALE GENOMIC DNA]</scope>
    <source>
        <strain evidence="9 10">DSM 109850</strain>
    </source>
</reference>
<keyword evidence="3" id="KW-1003">Cell membrane</keyword>
<dbReference type="RefSeq" id="WP_169098403.1">
    <property type="nucleotide sequence ID" value="NZ_JABBVZ010000019.1"/>
</dbReference>
<evidence type="ECO:0000256" key="4">
    <source>
        <dbReference type="ARBA" id="ARBA00022692"/>
    </source>
</evidence>
<keyword evidence="10" id="KW-1185">Reference proteome</keyword>
<dbReference type="AlphaFoldDB" id="A0A7Y0L2U8"/>
<dbReference type="GO" id="GO:0071916">
    <property type="term" value="F:dipeptide transmembrane transporter activity"/>
    <property type="evidence" value="ECO:0007669"/>
    <property type="project" value="TreeGrafter"/>
</dbReference>
<evidence type="ECO:0000256" key="2">
    <source>
        <dbReference type="ARBA" id="ARBA00022448"/>
    </source>
</evidence>
<evidence type="ECO:0000256" key="1">
    <source>
        <dbReference type="ARBA" id="ARBA00004651"/>
    </source>
</evidence>
<accession>A0A7Y0L2U8</accession>
<name>A0A7Y0L2U8_9FIRM</name>
<feature type="transmembrane region" description="Helical" evidence="7">
    <location>
        <begin position="154"/>
        <end position="172"/>
    </location>
</feature>
<dbReference type="Proteomes" id="UP000533476">
    <property type="component" value="Unassembled WGS sequence"/>
</dbReference>
<comment type="similarity">
    <text evidence="7">Belongs to the binding-protein-dependent transport system permease family.</text>
</comment>
<dbReference type="Gene3D" id="1.10.3720.10">
    <property type="entry name" value="MetI-like"/>
    <property type="match status" value="1"/>
</dbReference>
<evidence type="ECO:0000256" key="3">
    <source>
        <dbReference type="ARBA" id="ARBA00022475"/>
    </source>
</evidence>
<evidence type="ECO:0000256" key="6">
    <source>
        <dbReference type="ARBA" id="ARBA00023136"/>
    </source>
</evidence>
<keyword evidence="4 7" id="KW-0812">Transmembrane</keyword>
<dbReference type="SUPFAM" id="SSF161098">
    <property type="entry name" value="MetI-like"/>
    <property type="match status" value="1"/>
</dbReference>
<evidence type="ECO:0000256" key="7">
    <source>
        <dbReference type="RuleBase" id="RU363032"/>
    </source>
</evidence>
<keyword evidence="6 7" id="KW-0472">Membrane</keyword>
<protein>
    <submittedName>
        <fullName evidence="9">ABC transporter permease</fullName>
    </submittedName>
</protein>
<proteinExistence type="inferred from homology"/>
<feature type="transmembrane region" description="Helical" evidence="7">
    <location>
        <begin position="260"/>
        <end position="284"/>
    </location>
</feature>
<gene>
    <name evidence="9" type="ORF">HIJ39_07855</name>
</gene>
<evidence type="ECO:0000256" key="5">
    <source>
        <dbReference type="ARBA" id="ARBA00022989"/>
    </source>
</evidence>